<evidence type="ECO:0000313" key="1">
    <source>
        <dbReference type="EMBL" id="MFC5413068.1"/>
    </source>
</evidence>
<accession>A0ABW0IHU7</accession>
<dbReference type="Gene3D" id="3.90.550.10">
    <property type="entry name" value="Spore Coat Polysaccharide Biosynthesis Protein SpsA, Chain A"/>
    <property type="match status" value="1"/>
</dbReference>
<keyword evidence="1" id="KW-0808">Transferase</keyword>
<dbReference type="Proteomes" id="UP001596106">
    <property type="component" value="Unassembled WGS sequence"/>
</dbReference>
<protein>
    <submittedName>
        <fullName evidence="1">Nucleotide-diphospho-sugar transferase</fullName>
    </submittedName>
</protein>
<reference evidence="2" key="1">
    <citation type="journal article" date="2019" name="Int. J. Syst. Evol. Microbiol.">
        <title>The Global Catalogue of Microorganisms (GCM) 10K type strain sequencing project: providing services to taxonomists for standard genome sequencing and annotation.</title>
        <authorList>
            <consortium name="The Broad Institute Genomics Platform"/>
            <consortium name="The Broad Institute Genome Sequencing Center for Infectious Disease"/>
            <person name="Wu L."/>
            <person name="Ma J."/>
        </authorList>
    </citation>
    <scope>NUCLEOTIDE SEQUENCE [LARGE SCALE GENOMIC DNA]</scope>
    <source>
        <strain evidence="2">CCUG 55250</strain>
    </source>
</reference>
<name>A0ABW0IHU7_9BACT</name>
<dbReference type="InterPro" id="IPR029044">
    <property type="entry name" value="Nucleotide-diphossugar_trans"/>
</dbReference>
<dbReference type="RefSeq" id="WP_379851226.1">
    <property type="nucleotide sequence ID" value="NZ_JBHSMA010000019.1"/>
</dbReference>
<dbReference type="EMBL" id="JBHSMA010000019">
    <property type="protein sequence ID" value="MFC5413068.1"/>
    <property type="molecule type" value="Genomic_DNA"/>
</dbReference>
<organism evidence="1 2">
    <name type="scientific">Larkinella bovis</name>
    <dbReference type="NCBI Taxonomy" id="683041"/>
    <lineage>
        <taxon>Bacteria</taxon>
        <taxon>Pseudomonadati</taxon>
        <taxon>Bacteroidota</taxon>
        <taxon>Cytophagia</taxon>
        <taxon>Cytophagales</taxon>
        <taxon>Spirosomataceae</taxon>
        <taxon>Larkinella</taxon>
    </lineage>
</organism>
<dbReference type="SUPFAM" id="SSF53448">
    <property type="entry name" value="Nucleotide-diphospho-sugar transferases"/>
    <property type="match status" value="1"/>
</dbReference>
<proteinExistence type="predicted"/>
<sequence>MLLSVPILFVVFNKVEETKKVFNVIRSQKPLRLFIASDGPRLEKKGESEKCQHIRGWILDNIDWECEVKTLFRDFNAGCGRGPSDAITWFFQHVDEGIILEDDCLPNESFFRFCGELLNRYRDNEQVSIISGNNFQPIQPMPIQSDYYFSVFPSSNGWATWKRSWQGFDFYINNWPTINKKSLSGFLFTEKKYSMWWLNHFQWLYNNRPNDMWDFQFHYLCMVRKQLAVIPRVNLVKNIGYGPDATHSQDPNNYFANVPTHNLSFPLIHPNFIDRNIEADIFIQRTLFGETEIVSYYKKLKRFIKSIIRKKISR</sequence>
<evidence type="ECO:0000313" key="2">
    <source>
        <dbReference type="Proteomes" id="UP001596106"/>
    </source>
</evidence>
<keyword evidence="2" id="KW-1185">Reference proteome</keyword>
<comment type="caution">
    <text evidence="1">The sequence shown here is derived from an EMBL/GenBank/DDBJ whole genome shotgun (WGS) entry which is preliminary data.</text>
</comment>
<gene>
    <name evidence="1" type="ORF">ACFPMF_27335</name>
</gene>
<dbReference type="GO" id="GO:0016740">
    <property type="term" value="F:transferase activity"/>
    <property type="evidence" value="ECO:0007669"/>
    <property type="project" value="UniProtKB-KW"/>
</dbReference>